<dbReference type="Proteomes" id="UP000749646">
    <property type="component" value="Unassembled WGS sequence"/>
</dbReference>
<sequence length="172" mass="19169">MSSLVPPSWNEKGEWTVVDEITGGLMKLKVKVQVEFEQIKQDSDLYSTTGTSRVNSDRKGLEPSVQALGYDALKEGVKSEPTEPQLPLWVLDTTPDLVKPGEMTEKMESMAIDLPLKPGYYLNLMDGSEEEDDDEDELALTDYMENAVDMEADSLLAFLRRPLDVGHSENIG</sequence>
<reference evidence="1" key="1">
    <citation type="journal article" date="2020" name="Fungal Divers.">
        <title>Resolving the Mortierellaceae phylogeny through synthesis of multi-gene phylogenetics and phylogenomics.</title>
        <authorList>
            <person name="Vandepol N."/>
            <person name="Liber J."/>
            <person name="Desiro A."/>
            <person name="Na H."/>
            <person name="Kennedy M."/>
            <person name="Barry K."/>
            <person name="Grigoriev I.V."/>
            <person name="Miller A.N."/>
            <person name="O'Donnell K."/>
            <person name="Stajich J.E."/>
            <person name="Bonito G."/>
        </authorList>
    </citation>
    <scope>NUCLEOTIDE SEQUENCE</scope>
    <source>
        <strain evidence="1">MES-2147</strain>
    </source>
</reference>
<evidence type="ECO:0000313" key="2">
    <source>
        <dbReference type="Proteomes" id="UP000749646"/>
    </source>
</evidence>
<comment type="caution">
    <text evidence="1">The sequence shown here is derived from an EMBL/GenBank/DDBJ whole genome shotgun (WGS) entry which is preliminary data.</text>
</comment>
<gene>
    <name evidence="1" type="ORF">BGZ65_012294</name>
</gene>
<evidence type="ECO:0000313" key="1">
    <source>
        <dbReference type="EMBL" id="KAF9969078.1"/>
    </source>
</evidence>
<keyword evidence="2" id="KW-1185">Reference proteome</keyword>
<name>A0A9P6JF74_9FUNG</name>
<dbReference type="EMBL" id="JAAAHW010005336">
    <property type="protein sequence ID" value="KAF9969078.1"/>
    <property type="molecule type" value="Genomic_DNA"/>
</dbReference>
<protein>
    <submittedName>
        <fullName evidence="1">Uncharacterized protein</fullName>
    </submittedName>
</protein>
<accession>A0A9P6JF74</accession>
<feature type="non-terminal residue" evidence="1">
    <location>
        <position position="1"/>
    </location>
</feature>
<organism evidence="1 2">
    <name type="scientific">Modicella reniformis</name>
    <dbReference type="NCBI Taxonomy" id="1440133"/>
    <lineage>
        <taxon>Eukaryota</taxon>
        <taxon>Fungi</taxon>
        <taxon>Fungi incertae sedis</taxon>
        <taxon>Mucoromycota</taxon>
        <taxon>Mortierellomycotina</taxon>
        <taxon>Mortierellomycetes</taxon>
        <taxon>Mortierellales</taxon>
        <taxon>Mortierellaceae</taxon>
        <taxon>Modicella</taxon>
    </lineage>
</organism>
<dbReference type="AlphaFoldDB" id="A0A9P6JF74"/>
<proteinExistence type="predicted"/>